<proteinExistence type="inferred from homology"/>
<evidence type="ECO:0000256" key="1">
    <source>
        <dbReference type="ARBA" id="ARBA00006484"/>
    </source>
</evidence>
<dbReference type="RefSeq" id="WP_345436473.1">
    <property type="nucleotide sequence ID" value="NZ_BAABHK010000012.1"/>
</dbReference>
<dbReference type="EMBL" id="BAABHK010000012">
    <property type="protein sequence ID" value="GAA4633478.1"/>
    <property type="molecule type" value="Genomic_DNA"/>
</dbReference>
<dbReference type="PROSITE" id="PS00061">
    <property type="entry name" value="ADH_SHORT"/>
    <property type="match status" value="1"/>
</dbReference>
<keyword evidence="2" id="KW-0521">NADP</keyword>
<organism evidence="5 6">
    <name type="scientific">Actinoallomurus vinaceus</name>
    <dbReference type="NCBI Taxonomy" id="1080074"/>
    <lineage>
        <taxon>Bacteria</taxon>
        <taxon>Bacillati</taxon>
        <taxon>Actinomycetota</taxon>
        <taxon>Actinomycetes</taxon>
        <taxon>Streptosporangiales</taxon>
        <taxon>Thermomonosporaceae</taxon>
        <taxon>Actinoallomurus</taxon>
    </lineage>
</organism>
<dbReference type="InterPro" id="IPR052178">
    <property type="entry name" value="Sec_Metab_Biosynth_SDR"/>
</dbReference>
<name>A0ABP8UKL0_9ACTN</name>
<dbReference type="SUPFAM" id="SSF51735">
    <property type="entry name" value="NAD(P)-binding Rossmann-fold domains"/>
    <property type="match status" value="1"/>
</dbReference>
<gene>
    <name evidence="5" type="ORF">GCM10023196_071150</name>
</gene>
<sequence>MTRTAVVTGGGTGIGRAIAETLVEQGLNVTITGRRKEVLEETATAIGARAVAFDAADPAAVEGALTELPDRVDVLVNNAGGNAARRRPPVADGDLAGVRELWLAQYEQNVISAVLVTTALTPRLADDGRVILFGSIAGTRGSGGYGAAKAAVHNMAADLAARLGSRRITVNAVAPGLVEDTEFFGGTLTQERREWLISQAFNGRAATPGDVAATVAFLASPSAGHITGQVIHVNGGALLAR</sequence>
<dbReference type="Proteomes" id="UP001501442">
    <property type="component" value="Unassembled WGS sequence"/>
</dbReference>
<dbReference type="InterPro" id="IPR020904">
    <property type="entry name" value="Sc_DH/Rdtase_CS"/>
</dbReference>
<dbReference type="SMART" id="SM00822">
    <property type="entry name" value="PKS_KR"/>
    <property type="match status" value="1"/>
</dbReference>
<dbReference type="PANTHER" id="PTHR43618">
    <property type="entry name" value="7-ALPHA-HYDROXYSTEROID DEHYDROGENASE"/>
    <property type="match status" value="1"/>
</dbReference>
<dbReference type="InterPro" id="IPR057326">
    <property type="entry name" value="KR_dom"/>
</dbReference>
<dbReference type="PRINTS" id="PR00081">
    <property type="entry name" value="GDHRDH"/>
</dbReference>
<keyword evidence="6" id="KW-1185">Reference proteome</keyword>
<dbReference type="Gene3D" id="3.40.50.720">
    <property type="entry name" value="NAD(P)-binding Rossmann-like Domain"/>
    <property type="match status" value="1"/>
</dbReference>
<dbReference type="PANTHER" id="PTHR43618:SF8">
    <property type="entry name" value="7ALPHA-HYDROXYSTEROID DEHYDROGENASE"/>
    <property type="match status" value="1"/>
</dbReference>
<keyword evidence="3" id="KW-0560">Oxidoreductase</keyword>
<protein>
    <submittedName>
        <fullName evidence="5">SDR family oxidoreductase</fullName>
    </submittedName>
</protein>
<evidence type="ECO:0000256" key="2">
    <source>
        <dbReference type="ARBA" id="ARBA00022857"/>
    </source>
</evidence>
<dbReference type="Pfam" id="PF13561">
    <property type="entry name" value="adh_short_C2"/>
    <property type="match status" value="1"/>
</dbReference>
<dbReference type="InterPro" id="IPR036291">
    <property type="entry name" value="NAD(P)-bd_dom_sf"/>
</dbReference>
<reference evidence="6" key="1">
    <citation type="journal article" date="2019" name="Int. J. Syst. Evol. Microbiol.">
        <title>The Global Catalogue of Microorganisms (GCM) 10K type strain sequencing project: providing services to taxonomists for standard genome sequencing and annotation.</title>
        <authorList>
            <consortium name="The Broad Institute Genomics Platform"/>
            <consortium name="The Broad Institute Genome Sequencing Center for Infectious Disease"/>
            <person name="Wu L."/>
            <person name="Ma J."/>
        </authorList>
    </citation>
    <scope>NUCLEOTIDE SEQUENCE [LARGE SCALE GENOMIC DNA]</scope>
    <source>
        <strain evidence="6">JCM 17939</strain>
    </source>
</reference>
<dbReference type="InterPro" id="IPR002347">
    <property type="entry name" value="SDR_fam"/>
</dbReference>
<comment type="similarity">
    <text evidence="1">Belongs to the short-chain dehydrogenases/reductases (SDR) family.</text>
</comment>
<comment type="caution">
    <text evidence="5">The sequence shown here is derived from an EMBL/GenBank/DDBJ whole genome shotgun (WGS) entry which is preliminary data.</text>
</comment>
<evidence type="ECO:0000256" key="3">
    <source>
        <dbReference type="ARBA" id="ARBA00023002"/>
    </source>
</evidence>
<evidence type="ECO:0000313" key="6">
    <source>
        <dbReference type="Proteomes" id="UP001501442"/>
    </source>
</evidence>
<evidence type="ECO:0000259" key="4">
    <source>
        <dbReference type="SMART" id="SM00822"/>
    </source>
</evidence>
<accession>A0ABP8UKL0</accession>
<feature type="domain" description="Ketoreductase" evidence="4">
    <location>
        <begin position="3"/>
        <end position="181"/>
    </location>
</feature>
<evidence type="ECO:0000313" key="5">
    <source>
        <dbReference type="EMBL" id="GAA4633478.1"/>
    </source>
</evidence>
<dbReference type="CDD" id="cd05233">
    <property type="entry name" value="SDR_c"/>
    <property type="match status" value="1"/>
</dbReference>
<dbReference type="PRINTS" id="PR00080">
    <property type="entry name" value="SDRFAMILY"/>
</dbReference>